<dbReference type="EMBL" id="JAIOUQ010000011">
    <property type="protein sequence ID" value="MBZ2166373.1"/>
    <property type="molecule type" value="Genomic_DNA"/>
</dbReference>
<evidence type="ECO:0000313" key="1">
    <source>
        <dbReference type="EMBL" id="MBZ2166373.1"/>
    </source>
</evidence>
<comment type="caution">
    <text evidence="1">The sequence shown here is derived from an EMBL/GenBank/DDBJ whole genome shotgun (WGS) entry which is preliminary data.</text>
</comment>
<organism evidence="1 2">
    <name type="scientific">Methanobacterium spitsbergense</name>
    <dbReference type="NCBI Taxonomy" id="2874285"/>
    <lineage>
        <taxon>Archaea</taxon>
        <taxon>Methanobacteriati</taxon>
        <taxon>Methanobacteriota</taxon>
        <taxon>Methanomada group</taxon>
        <taxon>Methanobacteria</taxon>
        <taxon>Methanobacteriales</taxon>
        <taxon>Methanobacteriaceae</taxon>
        <taxon>Methanobacterium</taxon>
    </lineage>
</organism>
<proteinExistence type="predicted"/>
<evidence type="ECO:0000313" key="2">
    <source>
        <dbReference type="Proteomes" id="UP000825933"/>
    </source>
</evidence>
<dbReference type="AlphaFoldDB" id="A0A8T5V009"/>
<protein>
    <submittedName>
        <fullName evidence="1">Uncharacterized protein</fullName>
    </submittedName>
</protein>
<keyword evidence="2" id="KW-1185">Reference proteome</keyword>
<sequence length="155" mass="18019">MVRKSKIPNQIQVRIPKPEVWKDFVEFVEERYGTNYVVTGIELQKAIEYHLGMEGWGDYPEKIEEGILVDKPTSHTHNDESIKPDDRILIQTIYKEVQPGTEIYFNLLCKWMRKECGLDDTRTHKKHVNKLVALGVLKDVEGNYTAYEVLDPGDL</sequence>
<reference evidence="2" key="1">
    <citation type="journal article" date="2022" name="Microbiol. Resour. Announc.">
        <title>Draft Genome Sequence of a Methanogenic Archaeon from West Spitsbergen Permafrost.</title>
        <authorList>
            <person name="Trubitsyn V."/>
            <person name="Rivkina E."/>
            <person name="Shcherbakova V."/>
        </authorList>
    </citation>
    <scope>NUCLEOTIDE SEQUENCE [LARGE SCALE GENOMIC DNA]</scope>
    <source>
        <strain evidence="2">VT</strain>
    </source>
</reference>
<gene>
    <name evidence="1" type="ORF">K8N75_10020</name>
</gene>
<dbReference type="RefSeq" id="WP_223791925.1">
    <property type="nucleotide sequence ID" value="NZ_JAIOUQ010000011.1"/>
</dbReference>
<dbReference type="Proteomes" id="UP000825933">
    <property type="component" value="Unassembled WGS sequence"/>
</dbReference>
<name>A0A8T5V009_9EURY</name>
<accession>A0A8T5V009</accession>